<keyword evidence="3" id="KW-1185">Reference proteome</keyword>
<dbReference type="Proteomes" id="UP000193144">
    <property type="component" value="Unassembled WGS sequence"/>
</dbReference>
<sequence length="159" mass="17743">MIKPPKNTLVSHLPDTNSPANKTLLGGHNLGEFKCKAQQLVRCANPFGREAIYCEYRLSKTPANSSPHSGIFFPHDAIYAVHADRPVSRVYQARQAQPKKPWNIEDLAEQLGDAKVDHKKDPAMEDLSQALNKKRSPNTTDTKAGALESKMDWKANPQR</sequence>
<evidence type="ECO:0000256" key="1">
    <source>
        <dbReference type="SAM" id="MobiDB-lite"/>
    </source>
</evidence>
<evidence type="ECO:0000313" key="2">
    <source>
        <dbReference type="EMBL" id="ORY15408.1"/>
    </source>
</evidence>
<feature type="region of interest" description="Disordered" evidence="1">
    <location>
        <begin position="115"/>
        <end position="159"/>
    </location>
</feature>
<dbReference type="AlphaFoldDB" id="A0A1Y1ZYW7"/>
<organism evidence="2 3">
    <name type="scientific">Clohesyomyces aquaticus</name>
    <dbReference type="NCBI Taxonomy" id="1231657"/>
    <lineage>
        <taxon>Eukaryota</taxon>
        <taxon>Fungi</taxon>
        <taxon>Dikarya</taxon>
        <taxon>Ascomycota</taxon>
        <taxon>Pezizomycotina</taxon>
        <taxon>Dothideomycetes</taxon>
        <taxon>Pleosporomycetidae</taxon>
        <taxon>Pleosporales</taxon>
        <taxon>Lindgomycetaceae</taxon>
        <taxon>Clohesyomyces</taxon>
    </lineage>
</organism>
<comment type="caution">
    <text evidence="2">The sequence shown here is derived from an EMBL/GenBank/DDBJ whole genome shotgun (WGS) entry which is preliminary data.</text>
</comment>
<protein>
    <submittedName>
        <fullName evidence="2">Uncharacterized protein</fullName>
    </submittedName>
</protein>
<name>A0A1Y1ZYW7_9PLEO</name>
<reference evidence="2 3" key="1">
    <citation type="submission" date="2016-07" db="EMBL/GenBank/DDBJ databases">
        <title>Pervasive Adenine N6-methylation of Active Genes in Fungi.</title>
        <authorList>
            <consortium name="DOE Joint Genome Institute"/>
            <person name="Mondo S.J."/>
            <person name="Dannebaum R.O."/>
            <person name="Kuo R.C."/>
            <person name="Labutti K."/>
            <person name="Haridas S."/>
            <person name="Kuo A."/>
            <person name="Salamov A."/>
            <person name="Ahrendt S.R."/>
            <person name="Lipzen A."/>
            <person name="Sullivan W."/>
            <person name="Andreopoulos W.B."/>
            <person name="Clum A."/>
            <person name="Lindquist E."/>
            <person name="Daum C."/>
            <person name="Ramamoorthy G.K."/>
            <person name="Gryganskyi A."/>
            <person name="Culley D."/>
            <person name="Magnuson J.K."/>
            <person name="James T.Y."/>
            <person name="O'Malley M.A."/>
            <person name="Stajich J.E."/>
            <person name="Spatafora J.W."/>
            <person name="Visel A."/>
            <person name="Grigoriev I.V."/>
        </authorList>
    </citation>
    <scope>NUCLEOTIDE SEQUENCE [LARGE SCALE GENOMIC DNA]</scope>
    <source>
        <strain evidence="2 3">CBS 115471</strain>
    </source>
</reference>
<proteinExistence type="predicted"/>
<accession>A0A1Y1ZYW7</accession>
<dbReference type="EMBL" id="MCFA01000025">
    <property type="protein sequence ID" value="ORY15408.1"/>
    <property type="molecule type" value="Genomic_DNA"/>
</dbReference>
<evidence type="ECO:0000313" key="3">
    <source>
        <dbReference type="Proteomes" id="UP000193144"/>
    </source>
</evidence>
<gene>
    <name evidence="2" type="ORF">BCR34DRAFT_598392</name>
</gene>